<protein>
    <submittedName>
        <fullName evidence="2">Uncharacterized protein</fullName>
    </submittedName>
</protein>
<organism evidence="2">
    <name type="scientific">Ooceraea biroi</name>
    <name type="common">Clonal raider ant</name>
    <name type="synonym">Cerapachys biroi</name>
    <dbReference type="NCBI Taxonomy" id="2015173"/>
    <lineage>
        <taxon>Eukaryota</taxon>
        <taxon>Metazoa</taxon>
        <taxon>Ecdysozoa</taxon>
        <taxon>Arthropoda</taxon>
        <taxon>Hexapoda</taxon>
        <taxon>Insecta</taxon>
        <taxon>Pterygota</taxon>
        <taxon>Neoptera</taxon>
        <taxon>Endopterygota</taxon>
        <taxon>Hymenoptera</taxon>
        <taxon>Apocrita</taxon>
        <taxon>Aculeata</taxon>
        <taxon>Formicoidea</taxon>
        <taxon>Formicidae</taxon>
        <taxon>Dorylinae</taxon>
        <taxon>Ooceraea</taxon>
    </lineage>
</organism>
<accession>A0A3L8DYH7</accession>
<proteinExistence type="predicted"/>
<gene>
    <name evidence="2" type="ORF">DMN91_001643</name>
</gene>
<reference evidence="2" key="2">
    <citation type="submission" date="2018-07" db="EMBL/GenBank/DDBJ databases">
        <authorList>
            <person name="Mckenzie S.K."/>
            <person name="Kronauer D.J.C."/>
        </authorList>
    </citation>
    <scope>NUCLEOTIDE SEQUENCE</scope>
    <source>
        <strain evidence="2">Clonal line C1</strain>
    </source>
</reference>
<reference evidence="2" key="1">
    <citation type="journal article" date="2018" name="Genome Res.">
        <title>The genomic architecture and molecular evolution of ant odorant receptors.</title>
        <authorList>
            <person name="McKenzie S.K."/>
            <person name="Kronauer D.J.C."/>
        </authorList>
    </citation>
    <scope>NUCLEOTIDE SEQUENCE [LARGE SCALE GENOMIC DNA]</scope>
    <source>
        <strain evidence="2">Clonal line C1</strain>
    </source>
</reference>
<keyword evidence="1" id="KW-1133">Transmembrane helix</keyword>
<name>A0A3L8DYH7_OOCBI</name>
<sequence>MCNTVNEEFQSIELRLGRDQRTTFHRILDYCQVDNVSYQYISNMPVAITEENDYAPRHLQDNLRLTSVSYVDRGVRSRSNVAVNVITWLRLSCLLVAVLLWTVVLSAPMTLEDRRLSLPPKWVNPCGLADEVEGIEGSDSEIQLKDDQLLQQIVVQATTARMHTELFRERYVKDVFKSDLHEFHSTWKHNRYEWLPGPSEIPKSLGEHLSLEHLQSLTLDEALLNAYEYLQKFAVGLEQIVWDQEDHQLKYRNEFKETEYKLRTVLCEIQVALVERGITQRPDITRDIMVPSIRNMDSETYRDLRDWMIFRDYMNGLEYVVQVFEYLRAHPQHTS</sequence>
<evidence type="ECO:0000313" key="2">
    <source>
        <dbReference type="EMBL" id="RLU25487.1"/>
    </source>
</evidence>
<comment type="caution">
    <text evidence="2">The sequence shown here is derived from an EMBL/GenBank/DDBJ whole genome shotgun (WGS) entry which is preliminary data.</text>
</comment>
<keyword evidence="1" id="KW-0812">Transmembrane</keyword>
<evidence type="ECO:0000256" key="1">
    <source>
        <dbReference type="SAM" id="Phobius"/>
    </source>
</evidence>
<feature type="transmembrane region" description="Helical" evidence="1">
    <location>
        <begin position="88"/>
        <end position="111"/>
    </location>
</feature>
<dbReference type="OrthoDB" id="6049566at2759"/>
<dbReference type="EMBL" id="QOIP01000002">
    <property type="protein sequence ID" value="RLU25487.1"/>
    <property type="molecule type" value="Genomic_DNA"/>
</dbReference>
<dbReference type="AlphaFoldDB" id="A0A3L8DYH7"/>
<keyword evidence="1" id="KW-0472">Membrane</keyword>
<dbReference type="Proteomes" id="UP000279307">
    <property type="component" value="Chromosome 2"/>
</dbReference>